<keyword evidence="9" id="KW-0030">Aminoacyl-tRNA synthetase</keyword>
<evidence type="ECO:0000256" key="9">
    <source>
        <dbReference type="ARBA" id="ARBA00023146"/>
    </source>
</evidence>
<evidence type="ECO:0000256" key="7">
    <source>
        <dbReference type="ARBA" id="ARBA00022884"/>
    </source>
</evidence>
<dbReference type="Pfam" id="PF01411">
    <property type="entry name" value="tRNA-synt_2c"/>
    <property type="match status" value="1"/>
</dbReference>
<evidence type="ECO:0000259" key="10">
    <source>
        <dbReference type="PROSITE" id="PS50860"/>
    </source>
</evidence>
<keyword evidence="4" id="KW-0436">Ligase</keyword>
<dbReference type="EMBL" id="KZ663962">
    <property type="protein sequence ID" value="PPS08726.1"/>
    <property type="molecule type" value="Genomic_DNA"/>
</dbReference>
<protein>
    <recommendedName>
        <fullName evidence="2">alanine--tRNA ligase</fullName>
        <ecNumber evidence="2">6.1.1.7</ecNumber>
    </recommendedName>
</protein>
<reference evidence="11 12" key="1">
    <citation type="submission" date="2015-01" db="EMBL/GenBank/DDBJ databases">
        <title>Genome of allotetraploid Gossypium barbadense reveals genomic plasticity and fiber elongation in cotton evolution.</title>
        <authorList>
            <person name="Chen X."/>
            <person name="Liu X."/>
            <person name="Zhao B."/>
            <person name="Zheng H."/>
            <person name="Hu Y."/>
            <person name="Lu G."/>
            <person name="Yang C."/>
            <person name="Chen J."/>
            <person name="Shan C."/>
            <person name="Zhang L."/>
            <person name="Zhou Y."/>
            <person name="Wang L."/>
            <person name="Guo W."/>
            <person name="Bai Y."/>
            <person name="Ruan J."/>
            <person name="Shangguan X."/>
            <person name="Mao Y."/>
            <person name="Jiang J."/>
            <person name="Zhu Y."/>
            <person name="Lei J."/>
            <person name="Kang H."/>
            <person name="Chen S."/>
            <person name="He X."/>
            <person name="Wang R."/>
            <person name="Wang Y."/>
            <person name="Chen J."/>
            <person name="Wang L."/>
            <person name="Yu S."/>
            <person name="Wang B."/>
            <person name="Wei J."/>
            <person name="Song S."/>
            <person name="Lu X."/>
            <person name="Gao Z."/>
            <person name="Gu W."/>
            <person name="Deng X."/>
            <person name="Ma D."/>
            <person name="Wang S."/>
            <person name="Liang W."/>
            <person name="Fang L."/>
            <person name="Cai C."/>
            <person name="Zhu X."/>
            <person name="Zhou B."/>
            <person name="Zhang Y."/>
            <person name="Chen Z."/>
            <person name="Xu S."/>
            <person name="Zhu R."/>
            <person name="Wang S."/>
            <person name="Zhang T."/>
            <person name="Zhao G."/>
        </authorList>
    </citation>
    <scope>NUCLEOTIDE SEQUENCE [LARGE SCALE GENOMIC DNA]</scope>
    <source>
        <strain evidence="12">cv. Xinhai21</strain>
        <tissue evidence="11">Leaf</tissue>
    </source>
</reference>
<dbReference type="PANTHER" id="PTHR11777">
    <property type="entry name" value="ALANYL-TRNA SYNTHETASE"/>
    <property type="match status" value="1"/>
</dbReference>
<dbReference type="GO" id="GO:0006419">
    <property type="term" value="P:alanyl-tRNA aminoacylation"/>
    <property type="evidence" value="ECO:0007669"/>
    <property type="project" value="InterPro"/>
</dbReference>
<evidence type="ECO:0000256" key="8">
    <source>
        <dbReference type="ARBA" id="ARBA00022917"/>
    </source>
</evidence>
<keyword evidence="7" id="KW-0694">RNA-binding</keyword>
<evidence type="ECO:0000256" key="1">
    <source>
        <dbReference type="ARBA" id="ARBA00008226"/>
    </source>
</evidence>
<dbReference type="OrthoDB" id="2423964at2759"/>
<keyword evidence="6" id="KW-0067">ATP-binding</keyword>
<keyword evidence="8" id="KW-0648">Protein biosynthesis</keyword>
<dbReference type="GO" id="GO:0004813">
    <property type="term" value="F:alanine-tRNA ligase activity"/>
    <property type="evidence" value="ECO:0007669"/>
    <property type="project" value="UniProtKB-EC"/>
</dbReference>
<evidence type="ECO:0000256" key="3">
    <source>
        <dbReference type="ARBA" id="ARBA00022555"/>
    </source>
</evidence>
<feature type="domain" description="Alanyl-transfer RNA synthetases family profile" evidence="10">
    <location>
        <begin position="100"/>
        <end position="210"/>
    </location>
</feature>
<evidence type="ECO:0000256" key="2">
    <source>
        <dbReference type="ARBA" id="ARBA00013168"/>
    </source>
</evidence>
<dbReference type="InterPro" id="IPR045864">
    <property type="entry name" value="aa-tRNA-synth_II/BPL/LPL"/>
</dbReference>
<dbReference type="GO" id="GO:0005829">
    <property type="term" value="C:cytosol"/>
    <property type="evidence" value="ECO:0007669"/>
    <property type="project" value="TreeGrafter"/>
</dbReference>
<accession>A0A2P5XZK4</accession>
<evidence type="ECO:0000256" key="4">
    <source>
        <dbReference type="ARBA" id="ARBA00022598"/>
    </source>
</evidence>
<organism evidence="11 12">
    <name type="scientific">Gossypium barbadense</name>
    <name type="common">Sea Island cotton</name>
    <name type="synonym">Hibiscus barbadensis</name>
    <dbReference type="NCBI Taxonomy" id="3634"/>
    <lineage>
        <taxon>Eukaryota</taxon>
        <taxon>Viridiplantae</taxon>
        <taxon>Streptophyta</taxon>
        <taxon>Embryophyta</taxon>
        <taxon>Tracheophyta</taxon>
        <taxon>Spermatophyta</taxon>
        <taxon>Magnoliopsida</taxon>
        <taxon>eudicotyledons</taxon>
        <taxon>Gunneridae</taxon>
        <taxon>Pentapetalae</taxon>
        <taxon>rosids</taxon>
        <taxon>malvids</taxon>
        <taxon>Malvales</taxon>
        <taxon>Malvaceae</taxon>
        <taxon>Malvoideae</taxon>
        <taxon>Gossypium</taxon>
    </lineage>
</organism>
<comment type="similarity">
    <text evidence="1">Belongs to the class-II aminoacyl-tRNA synthetase family.</text>
</comment>
<evidence type="ECO:0000313" key="11">
    <source>
        <dbReference type="EMBL" id="PPS08726.1"/>
    </source>
</evidence>
<evidence type="ECO:0000256" key="6">
    <source>
        <dbReference type="ARBA" id="ARBA00022840"/>
    </source>
</evidence>
<name>A0A2P5XZK4_GOSBA</name>
<dbReference type="InterPro" id="IPR050058">
    <property type="entry name" value="Ala-tRNA_ligase"/>
</dbReference>
<keyword evidence="5" id="KW-0547">Nucleotide-binding</keyword>
<dbReference type="SUPFAM" id="SSF55681">
    <property type="entry name" value="Class II aaRS and biotin synthetases"/>
    <property type="match status" value="1"/>
</dbReference>
<sequence>MAALKLPHSPRLIHGRQSLVPFPASTMLFPKPPSSPLSNYSFDTSSGFLTRTLALFSPGIVVCKNSSLRGVRGNQSRIRSASVQRVAEELVEDQSKYSLVSGDSIRQRFLDFYASRGHKILPSASLVPDDPTVLLTIAGMLPFKPIFLGKIPRQVPRATTAQRCIRTNDVENVGRTARHHTFFEMLGNFSFGDYFKKEAIQWSWELSTKE</sequence>
<dbReference type="GO" id="GO:0002161">
    <property type="term" value="F:aminoacyl-tRNA deacylase activity"/>
    <property type="evidence" value="ECO:0007669"/>
    <property type="project" value="TreeGrafter"/>
</dbReference>
<dbReference type="Gene3D" id="3.30.930.10">
    <property type="entry name" value="Bira Bifunctional Protein, Domain 2"/>
    <property type="match status" value="1"/>
</dbReference>
<gene>
    <name evidence="11" type="ORF">GOBAR_AA11910</name>
</gene>
<dbReference type="AlphaFoldDB" id="A0A2P5XZK4"/>
<keyword evidence="3" id="KW-0820">tRNA-binding</keyword>
<dbReference type="GO" id="GO:0005524">
    <property type="term" value="F:ATP binding"/>
    <property type="evidence" value="ECO:0007669"/>
    <property type="project" value="UniProtKB-KW"/>
</dbReference>
<dbReference type="Proteomes" id="UP000239757">
    <property type="component" value="Unassembled WGS sequence"/>
</dbReference>
<proteinExistence type="inferred from homology"/>
<dbReference type="GO" id="GO:0000049">
    <property type="term" value="F:tRNA binding"/>
    <property type="evidence" value="ECO:0007669"/>
    <property type="project" value="UniProtKB-KW"/>
</dbReference>
<evidence type="ECO:0000256" key="5">
    <source>
        <dbReference type="ARBA" id="ARBA00022741"/>
    </source>
</evidence>
<dbReference type="EC" id="6.1.1.7" evidence="2"/>
<dbReference type="PROSITE" id="PS50860">
    <property type="entry name" value="AA_TRNA_LIGASE_II_ALA"/>
    <property type="match status" value="1"/>
</dbReference>
<dbReference type="PANTHER" id="PTHR11777:SF9">
    <property type="entry name" value="ALANINE--TRNA LIGASE, CYTOPLASMIC"/>
    <property type="match status" value="1"/>
</dbReference>
<dbReference type="InterPro" id="IPR018164">
    <property type="entry name" value="Ala-tRNA-synth_IIc_N"/>
</dbReference>
<dbReference type="InterPro" id="IPR018165">
    <property type="entry name" value="Ala-tRNA-synth_IIc_core"/>
</dbReference>
<evidence type="ECO:0000313" key="12">
    <source>
        <dbReference type="Proteomes" id="UP000239757"/>
    </source>
</evidence>